<organism evidence="1 2">
    <name type="scientific">Parelaphostrongylus tenuis</name>
    <name type="common">Meningeal worm</name>
    <dbReference type="NCBI Taxonomy" id="148309"/>
    <lineage>
        <taxon>Eukaryota</taxon>
        <taxon>Metazoa</taxon>
        <taxon>Ecdysozoa</taxon>
        <taxon>Nematoda</taxon>
        <taxon>Chromadorea</taxon>
        <taxon>Rhabditida</taxon>
        <taxon>Rhabditina</taxon>
        <taxon>Rhabditomorpha</taxon>
        <taxon>Strongyloidea</taxon>
        <taxon>Metastrongylidae</taxon>
        <taxon>Parelaphostrongylus</taxon>
    </lineage>
</organism>
<dbReference type="Proteomes" id="UP001196413">
    <property type="component" value="Unassembled WGS sequence"/>
</dbReference>
<evidence type="ECO:0000313" key="1">
    <source>
        <dbReference type="EMBL" id="KAJ1350720.1"/>
    </source>
</evidence>
<sequence length="74" mass="8551">MGEEYDGSHFKTNLRTRDITHDIGAKKMNQTANVTNPSENCDEIFVVLEIPCLDKYTLLRTYEIWKLRESTGAK</sequence>
<dbReference type="EMBL" id="JAHQIW010000938">
    <property type="protein sequence ID" value="KAJ1350720.1"/>
    <property type="molecule type" value="Genomic_DNA"/>
</dbReference>
<gene>
    <name evidence="1" type="ORF">KIN20_006586</name>
</gene>
<name>A0AAD5M3T3_PARTN</name>
<accession>A0AAD5M3T3</accession>
<comment type="caution">
    <text evidence="1">The sequence shown here is derived from an EMBL/GenBank/DDBJ whole genome shotgun (WGS) entry which is preliminary data.</text>
</comment>
<evidence type="ECO:0000313" key="2">
    <source>
        <dbReference type="Proteomes" id="UP001196413"/>
    </source>
</evidence>
<protein>
    <submittedName>
        <fullName evidence="1">Uncharacterized protein</fullName>
    </submittedName>
</protein>
<proteinExistence type="predicted"/>
<reference evidence="1" key="1">
    <citation type="submission" date="2021-06" db="EMBL/GenBank/DDBJ databases">
        <title>Parelaphostrongylus tenuis whole genome reference sequence.</title>
        <authorList>
            <person name="Garwood T.J."/>
            <person name="Larsen P.A."/>
            <person name="Fountain-Jones N.M."/>
            <person name="Garbe J.R."/>
            <person name="Macchietto M.G."/>
            <person name="Kania S.A."/>
            <person name="Gerhold R.W."/>
            <person name="Richards J.E."/>
            <person name="Wolf T.M."/>
        </authorList>
    </citation>
    <scope>NUCLEOTIDE SEQUENCE</scope>
    <source>
        <strain evidence="1">MNPRO001-30</strain>
        <tissue evidence="1">Meninges</tissue>
    </source>
</reference>
<keyword evidence="2" id="KW-1185">Reference proteome</keyword>
<dbReference type="AlphaFoldDB" id="A0AAD5M3T3"/>